<dbReference type="SUPFAM" id="SSF144091">
    <property type="entry name" value="Rhomboid-like"/>
    <property type="match status" value="1"/>
</dbReference>
<evidence type="ECO:0000256" key="4">
    <source>
        <dbReference type="ARBA" id="ARBA00022692"/>
    </source>
</evidence>
<dbReference type="GO" id="GO:0006508">
    <property type="term" value="P:proteolysis"/>
    <property type="evidence" value="ECO:0007669"/>
    <property type="project" value="UniProtKB-KW"/>
</dbReference>
<keyword evidence="6 7" id="KW-0472">Membrane</keyword>
<gene>
    <name evidence="9" type="ORF">ENO34_01830</name>
</gene>
<evidence type="ECO:0000256" key="2">
    <source>
        <dbReference type="ARBA" id="ARBA00022475"/>
    </source>
</evidence>
<evidence type="ECO:0000256" key="1">
    <source>
        <dbReference type="ARBA" id="ARBA00004141"/>
    </source>
</evidence>
<keyword evidence="2" id="KW-1003">Cell membrane</keyword>
<comment type="subcellular location">
    <subcellularLocation>
        <location evidence="1">Membrane</location>
        <topology evidence="1">Multi-pass membrane protein</topology>
    </subcellularLocation>
</comment>
<dbReference type="AlphaFoldDB" id="A0A832DE12"/>
<evidence type="ECO:0000259" key="8">
    <source>
        <dbReference type="Pfam" id="PF01694"/>
    </source>
</evidence>
<feature type="transmembrane region" description="Helical" evidence="7">
    <location>
        <begin position="65"/>
        <end position="85"/>
    </location>
</feature>
<keyword evidence="5 7" id="KW-1133">Transmembrane helix</keyword>
<feature type="domain" description="Peptidase S54 rhomboid" evidence="8">
    <location>
        <begin position="59"/>
        <end position="209"/>
    </location>
</feature>
<dbReference type="PANTHER" id="PTHR43066">
    <property type="entry name" value="RHOMBOID-RELATED PROTEIN"/>
    <property type="match status" value="1"/>
</dbReference>
<feature type="transmembrane region" description="Helical" evidence="7">
    <location>
        <begin position="124"/>
        <end position="144"/>
    </location>
</feature>
<sequence length="224" mass="25209">MIPLKDNIPTNSFPVLTVLIIAINTGVFIYELTLSPDELEIFVHQYGLLPTDILQLNILNLFTHMFIHGGIGHILGNMLFLWIFGNNVEDALGKVRFLALYFGSGLAAAFLQSFVAIFEGSLDIPMVGASGAISGILAAYMKLYPYAKVLTFIPPFFFFFFVLPAWFFIGYWFLIQVLYAMFVPTELGGVAWYAHIGGFVAGWILINKLYKKNLKLVHYSAIRY</sequence>
<accession>A0A832DE12</accession>
<dbReference type="Gene3D" id="1.20.1540.10">
    <property type="entry name" value="Rhomboid-like"/>
    <property type="match status" value="1"/>
</dbReference>
<feature type="transmembrane region" description="Helical" evidence="7">
    <location>
        <begin position="156"/>
        <end position="175"/>
    </location>
</feature>
<keyword evidence="9" id="KW-0378">Hydrolase</keyword>
<comment type="caution">
    <text evidence="9">The sequence shown here is derived from an EMBL/GenBank/DDBJ whole genome shotgun (WGS) entry which is preliminary data.</text>
</comment>
<dbReference type="InterPro" id="IPR022764">
    <property type="entry name" value="Peptidase_S54_rhomboid_dom"/>
</dbReference>
<evidence type="ECO:0000313" key="9">
    <source>
        <dbReference type="EMBL" id="HEV09122.1"/>
    </source>
</evidence>
<feature type="transmembrane region" description="Helical" evidence="7">
    <location>
        <begin position="187"/>
        <end position="206"/>
    </location>
</feature>
<feature type="transmembrane region" description="Helical" evidence="7">
    <location>
        <begin position="97"/>
        <end position="118"/>
    </location>
</feature>
<dbReference type="Proteomes" id="UP000885621">
    <property type="component" value="Unassembled WGS sequence"/>
</dbReference>
<organism evidence="9">
    <name type="scientific">Sulfurihydrogenibium azorense</name>
    <dbReference type="NCBI Taxonomy" id="309806"/>
    <lineage>
        <taxon>Bacteria</taxon>
        <taxon>Pseudomonadati</taxon>
        <taxon>Aquificota</taxon>
        <taxon>Aquificia</taxon>
        <taxon>Aquificales</taxon>
        <taxon>Hydrogenothermaceae</taxon>
        <taxon>Sulfurihydrogenibium</taxon>
    </lineage>
</organism>
<feature type="transmembrane region" description="Helical" evidence="7">
    <location>
        <begin position="12"/>
        <end position="30"/>
    </location>
</feature>
<evidence type="ECO:0000256" key="3">
    <source>
        <dbReference type="ARBA" id="ARBA00022519"/>
    </source>
</evidence>
<evidence type="ECO:0000256" key="6">
    <source>
        <dbReference type="ARBA" id="ARBA00023136"/>
    </source>
</evidence>
<protein>
    <submittedName>
        <fullName evidence="9">Rhomboid family intramembrane serine protease</fullName>
    </submittedName>
</protein>
<proteinExistence type="predicted"/>
<name>A0A832DE12_9AQUI</name>
<keyword evidence="4 7" id="KW-0812">Transmembrane</keyword>
<dbReference type="InterPro" id="IPR035952">
    <property type="entry name" value="Rhomboid-like_sf"/>
</dbReference>
<evidence type="ECO:0000256" key="5">
    <source>
        <dbReference type="ARBA" id="ARBA00022989"/>
    </source>
</evidence>
<reference evidence="9" key="1">
    <citation type="journal article" date="2020" name="mSystems">
        <title>Genome- and Community-Level Interaction Insights into Carbon Utilization and Element Cycling Functions of Hydrothermarchaeota in Hydrothermal Sediment.</title>
        <authorList>
            <person name="Zhou Z."/>
            <person name="Liu Y."/>
            <person name="Xu W."/>
            <person name="Pan J."/>
            <person name="Luo Z.H."/>
            <person name="Li M."/>
        </authorList>
    </citation>
    <scope>NUCLEOTIDE SEQUENCE [LARGE SCALE GENOMIC DNA]</scope>
    <source>
        <strain evidence="9">SpSt-1257</strain>
    </source>
</reference>
<dbReference type="FunFam" id="1.20.1540.10:FF:000027">
    <property type="entry name" value="Rhomboid family intramembrane serine protease"/>
    <property type="match status" value="1"/>
</dbReference>
<keyword evidence="9" id="KW-0645">Protease</keyword>
<dbReference type="PANTHER" id="PTHR43066:SF26">
    <property type="entry name" value="RHOMBOID PROTEASE GLPG"/>
    <property type="match status" value="1"/>
</dbReference>
<dbReference type="Pfam" id="PF01694">
    <property type="entry name" value="Rhomboid"/>
    <property type="match status" value="1"/>
</dbReference>
<dbReference type="GO" id="GO:0016020">
    <property type="term" value="C:membrane"/>
    <property type="evidence" value="ECO:0007669"/>
    <property type="project" value="UniProtKB-SubCell"/>
</dbReference>
<evidence type="ECO:0000256" key="7">
    <source>
        <dbReference type="SAM" id="Phobius"/>
    </source>
</evidence>
<keyword evidence="3" id="KW-0997">Cell inner membrane</keyword>
<dbReference type="EMBL" id="DSFC01000105">
    <property type="protein sequence ID" value="HEV09122.1"/>
    <property type="molecule type" value="Genomic_DNA"/>
</dbReference>
<dbReference type="GO" id="GO:0004252">
    <property type="term" value="F:serine-type endopeptidase activity"/>
    <property type="evidence" value="ECO:0007669"/>
    <property type="project" value="InterPro"/>
</dbReference>